<sequence>MPLALGVRVHSRDRQRSHNSCPTLRSRIHTLQVLLFNRELGDHLRFPSRLRYTHDWPFEAVSTIV</sequence>
<comment type="caution">
    <text evidence="2">The sequence shown here is derived from an EMBL/GenBank/DDBJ whole genome shotgun (WGS) entry which is preliminary data.</text>
</comment>
<evidence type="ECO:0000313" key="2">
    <source>
        <dbReference type="EMBL" id="KAL2785745.1"/>
    </source>
</evidence>
<dbReference type="EMBL" id="JBFTWV010000135">
    <property type="protein sequence ID" value="KAL2785745.1"/>
    <property type="molecule type" value="Genomic_DNA"/>
</dbReference>
<organism evidence="2 3">
    <name type="scientific">Aspergillus keveii</name>
    <dbReference type="NCBI Taxonomy" id="714993"/>
    <lineage>
        <taxon>Eukaryota</taxon>
        <taxon>Fungi</taxon>
        <taxon>Dikarya</taxon>
        <taxon>Ascomycota</taxon>
        <taxon>Pezizomycotina</taxon>
        <taxon>Eurotiomycetes</taxon>
        <taxon>Eurotiomycetidae</taxon>
        <taxon>Eurotiales</taxon>
        <taxon>Aspergillaceae</taxon>
        <taxon>Aspergillus</taxon>
        <taxon>Aspergillus subgen. Nidulantes</taxon>
    </lineage>
</organism>
<proteinExistence type="predicted"/>
<dbReference type="Proteomes" id="UP001610563">
    <property type="component" value="Unassembled WGS sequence"/>
</dbReference>
<evidence type="ECO:0000313" key="3">
    <source>
        <dbReference type="Proteomes" id="UP001610563"/>
    </source>
</evidence>
<evidence type="ECO:0000256" key="1">
    <source>
        <dbReference type="SAM" id="MobiDB-lite"/>
    </source>
</evidence>
<feature type="region of interest" description="Disordered" evidence="1">
    <location>
        <begin position="1"/>
        <end position="21"/>
    </location>
</feature>
<name>A0ABR4FR61_9EURO</name>
<reference evidence="2 3" key="1">
    <citation type="submission" date="2024-07" db="EMBL/GenBank/DDBJ databases">
        <title>Section-level genome sequencing and comparative genomics of Aspergillus sections Usti and Cavernicolus.</title>
        <authorList>
            <consortium name="Lawrence Berkeley National Laboratory"/>
            <person name="Nybo J.L."/>
            <person name="Vesth T.C."/>
            <person name="Theobald S."/>
            <person name="Frisvad J.C."/>
            <person name="Larsen T.O."/>
            <person name="Kjaerboelling I."/>
            <person name="Rothschild-Mancinelli K."/>
            <person name="Lyhne E.K."/>
            <person name="Kogle M.E."/>
            <person name="Barry K."/>
            <person name="Clum A."/>
            <person name="Na H."/>
            <person name="Ledsgaard L."/>
            <person name="Lin J."/>
            <person name="Lipzen A."/>
            <person name="Kuo A."/>
            <person name="Riley R."/>
            <person name="Mondo S."/>
            <person name="Labutti K."/>
            <person name="Haridas S."/>
            <person name="Pangalinan J."/>
            <person name="Salamov A.A."/>
            <person name="Simmons B.A."/>
            <person name="Magnuson J.K."/>
            <person name="Chen J."/>
            <person name="Drula E."/>
            <person name="Henrissat B."/>
            <person name="Wiebenga A."/>
            <person name="Lubbers R.J."/>
            <person name="Gomes A.C."/>
            <person name="Makela M.R."/>
            <person name="Stajich J."/>
            <person name="Grigoriev I.V."/>
            <person name="Mortensen U.H."/>
            <person name="De Vries R.P."/>
            <person name="Baker S.E."/>
            <person name="Andersen M.R."/>
        </authorList>
    </citation>
    <scope>NUCLEOTIDE SEQUENCE [LARGE SCALE GENOMIC DNA]</scope>
    <source>
        <strain evidence="2 3">CBS 209.92</strain>
    </source>
</reference>
<feature type="non-terminal residue" evidence="2">
    <location>
        <position position="65"/>
    </location>
</feature>
<keyword evidence="3" id="KW-1185">Reference proteome</keyword>
<protein>
    <submittedName>
        <fullName evidence="2">Uncharacterized protein</fullName>
    </submittedName>
</protein>
<gene>
    <name evidence="2" type="ORF">BJX66DRAFT_314222</name>
</gene>
<accession>A0ABR4FR61</accession>